<name>A0A563ERP6_9PSEU</name>
<evidence type="ECO:0000256" key="2">
    <source>
        <dbReference type="SAM" id="SignalP"/>
    </source>
</evidence>
<sequence>MVSIWLLRIAAAATLVFAACGGDENPVLPVVPPSYTLTVSGTTVVVTDLITKSITAELQAEVERRCVSQSGVPLGADCLGDLVPQIGALPNCAPASGRCLELALKNNGSVGILRVREQTPGGSACSTGRLCGGVEILADAVKSAGKKAPTSSSAPSSTSKPTSKTQVTTTTKPSK</sequence>
<accession>A0A563ERP6</accession>
<evidence type="ECO:0000256" key="1">
    <source>
        <dbReference type="SAM" id="MobiDB-lite"/>
    </source>
</evidence>
<reference evidence="3 4" key="1">
    <citation type="submission" date="2019-07" db="EMBL/GenBank/DDBJ databases">
        <title>Lentzea xizangensis sp. nov., isolated from Qinghai-Tibetan Plateau Soils.</title>
        <authorList>
            <person name="Huang J."/>
        </authorList>
    </citation>
    <scope>NUCLEOTIDE SEQUENCE [LARGE SCALE GENOMIC DNA]</scope>
    <source>
        <strain evidence="3 4">FXJ1.1311</strain>
    </source>
</reference>
<evidence type="ECO:0000313" key="3">
    <source>
        <dbReference type="EMBL" id="TWP50330.1"/>
    </source>
</evidence>
<proteinExistence type="predicted"/>
<feature type="chain" id="PRO_5021760048" evidence="2">
    <location>
        <begin position="19"/>
        <end position="175"/>
    </location>
</feature>
<evidence type="ECO:0000313" key="4">
    <source>
        <dbReference type="Proteomes" id="UP000316639"/>
    </source>
</evidence>
<comment type="caution">
    <text evidence="3">The sequence shown here is derived from an EMBL/GenBank/DDBJ whole genome shotgun (WGS) entry which is preliminary data.</text>
</comment>
<feature type="region of interest" description="Disordered" evidence="1">
    <location>
        <begin position="144"/>
        <end position="175"/>
    </location>
</feature>
<keyword evidence="2" id="KW-0732">Signal</keyword>
<dbReference type="AlphaFoldDB" id="A0A563ERP6"/>
<dbReference type="RefSeq" id="WP_146353953.1">
    <property type="nucleotide sequence ID" value="NZ_VOBR01000013.1"/>
</dbReference>
<keyword evidence="4" id="KW-1185">Reference proteome</keyword>
<organism evidence="3 4">
    <name type="scientific">Lentzea tibetensis</name>
    <dbReference type="NCBI Taxonomy" id="2591470"/>
    <lineage>
        <taxon>Bacteria</taxon>
        <taxon>Bacillati</taxon>
        <taxon>Actinomycetota</taxon>
        <taxon>Actinomycetes</taxon>
        <taxon>Pseudonocardiales</taxon>
        <taxon>Pseudonocardiaceae</taxon>
        <taxon>Lentzea</taxon>
    </lineage>
</organism>
<protein>
    <submittedName>
        <fullName evidence="3">Uncharacterized protein</fullName>
    </submittedName>
</protein>
<dbReference type="Proteomes" id="UP000316639">
    <property type="component" value="Unassembled WGS sequence"/>
</dbReference>
<dbReference type="EMBL" id="VOBR01000013">
    <property type="protein sequence ID" value="TWP50330.1"/>
    <property type="molecule type" value="Genomic_DNA"/>
</dbReference>
<feature type="signal peptide" evidence="2">
    <location>
        <begin position="1"/>
        <end position="18"/>
    </location>
</feature>
<gene>
    <name evidence="3" type="ORF">FKR81_21800</name>
</gene>